<dbReference type="EMBL" id="JACEFI010000011">
    <property type="protein sequence ID" value="KAH0595727.1"/>
    <property type="molecule type" value="Genomic_DNA"/>
</dbReference>
<sequence>MDSGVSQTSDNTVAEYLLGIPGEEEEQILGSTIPSEVRTLAPEEWAQLKLSGMHITFIYYTEYNQNASEASREWLTDSMVRSLGCTLFELCKMIKQEVARQEQVVHYSTEVDDAAHDMSNLQIFQDIKVELEQNTTST</sequence>
<reference evidence="1 2" key="1">
    <citation type="submission" date="2020-07" db="EMBL/GenBank/DDBJ databases">
        <title>Metarhizium humberi genome.</title>
        <authorList>
            <person name="Lysoe E."/>
        </authorList>
    </citation>
    <scope>NUCLEOTIDE SEQUENCE [LARGE SCALE GENOMIC DNA]</scope>
    <source>
        <strain evidence="1 2">ESALQ1638</strain>
    </source>
</reference>
<evidence type="ECO:0000313" key="2">
    <source>
        <dbReference type="Proteomes" id="UP000764110"/>
    </source>
</evidence>
<keyword evidence="2" id="KW-1185">Reference proteome</keyword>
<name>A0A9P8S6D4_9HYPO</name>
<protein>
    <submittedName>
        <fullName evidence="1">Uncharacterized protein</fullName>
    </submittedName>
</protein>
<gene>
    <name evidence="1" type="ORF">MHUMG1_06275</name>
</gene>
<evidence type="ECO:0000313" key="1">
    <source>
        <dbReference type="EMBL" id="KAH0595727.1"/>
    </source>
</evidence>
<dbReference type="Proteomes" id="UP000764110">
    <property type="component" value="Unassembled WGS sequence"/>
</dbReference>
<accession>A0A9P8S6D4</accession>
<comment type="caution">
    <text evidence="1">The sequence shown here is derived from an EMBL/GenBank/DDBJ whole genome shotgun (WGS) entry which is preliminary data.</text>
</comment>
<organism evidence="1 2">
    <name type="scientific">Metarhizium humberi</name>
    <dbReference type="NCBI Taxonomy" id="2596975"/>
    <lineage>
        <taxon>Eukaryota</taxon>
        <taxon>Fungi</taxon>
        <taxon>Dikarya</taxon>
        <taxon>Ascomycota</taxon>
        <taxon>Pezizomycotina</taxon>
        <taxon>Sordariomycetes</taxon>
        <taxon>Hypocreomycetidae</taxon>
        <taxon>Hypocreales</taxon>
        <taxon>Clavicipitaceae</taxon>
        <taxon>Metarhizium</taxon>
    </lineage>
</organism>
<proteinExistence type="predicted"/>
<dbReference type="AlphaFoldDB" id="A0A9P8S6D4"/>